<sequence>MLKLNYTETGFHLEHLTQSLEEWVAMRAIFALRVGESICIEPSTASFLLPVDLPQLNSLATAIARYGTDEVALEKCDAEYVEICLQGFWLASDAENAAGVFVTSLSYAIELLLFHLWQESQMSAAMSDR</sequence>
<accession>A0A9X5I898</accession>
<dbReference type="NCBIfam" id="NF045647">
    <property type="entry name" value="alr0857_fam"/>
    <property type="match status" value="1"/>
</dbReference>
<evidence type="ECO:0000313" key="1">
    <source>
        <dbReference type="EMBL" id="NHC37892.1"/>
    </source>
</evidence>
<dbReference type="RefSeq" id="WP_039713855.1">
    <property type="nucleotide sequence ID" value="NZ_JTJC03000012.1"/>
</dbReference>
<name>A0A9X5I898_9CYAN</name>
<protein>
    <submittedName>
        <fullName evidence="1">Uncharacterized protein</fullName>
    </submittedName>
</protein>
<gene>
    <name evidence="1" type="ORF">QH73_0025180</name>
</gene>
<keyword evidence="2" id="KW-1185">Reference proteome</keyword>
<reference evidence="1 2" key="1">
    <citation type="journal article" date="2015" name="Genome Announc.">
        <title>Draft Genome Sequence of the Terrestrial Cyanobacterium Scytonema millei VB511283, Isolated from Eastern India.</title>
        <authorList>
            <person name="Sen D."/>
            <person name="Chandrababunaidu M.M."/>
            <person name="Singh D."/>
            <person name="Sanghi N."/>
            <person name="Ghorai A."/>
            <person name="Mishra G.P."/>
            <person name="Madduluri M."/>
            <person name="Adhikary S.P."/>
            <person name="Tripathy S."/>
        </authorList>
    </citation>
    <scope>NUCLEOTIDE SEQUENCE [LARGE SCALE GENOMIC DNA]</scope>
    <source>
        <strain evidence="1 2">VB511283</strain>
    </source>
</reference>
<proteinExistence type="predicted"/>
<dbReference type="EMBL" id="JTJC03000012">
    <property type="protein sequence ID" value="NHC37892.1"/>
    <property type="molecule type" value="Genomic_DNA"/>
</dbReference>
<organism evidence="1 2">
    <name type="scientific">Scytonema millei VB511283</name>
    <dbReference type="NCBI Taxonomy" id="1245923"/>
    <lineage>
        <taxon>Bacteria</taxon>
        <taxon>Bacillati</taxon>
        <taxon>Cyanobacteriota</taxon>
        <taxon>Cyanophyceae</taxon>
        <taxon>Nostocales</taxon>
        <taxon>Scytonemataceae</taxon>
        <taxon>Scytonema</taxon>
    </lineage>
</organism>
<dbReference type="InterPro" id="IPR054664">
    <property type="entry name" value="Alr0857-like"/>
</dbReference>
<dbReference type="Proteomes" id="UP000031532">
    <property type="component" value="Unassembled WGS sequence"/>
</dbReference>
<comment type="caution">
    <text evidence="1">The sequence shown here is derived from an EMBL/GenBank/DDBJ whole genome shotgun (WGS) entry which is preliminary data.</text>
</comment>
<dbReference type="AlphaFoldDB" id="A0A9X5I898"/>
<dbReference type="OrthoDB" id="530474at2"/>
<evidence type="ECO:0000313" key="2">
    <source>
        <dbReference type="Proteomes" id="UP000031532"/>
    </source>
</evidence>